<dbReference type="EMBL" id="JACJIA010000002">
    <property type="protein sequence ID" value="MBA8950699.1"/>
    <property type="molecule type" value="Genomic_DNA"/>
</dbReference>
<comment type="subcellular location">
    <subcellularLocation>
        <location evidence="1">Secreted</location>
    </subcellularLocation>
</comment>
<proteinExistence type="predicted"/>
<dbReference type="GO" id="GO:0005576">
    <property type="term" value="C:extracellular region"/>
    <property type="evidence" value="ECO:0007669"/>
    <property type="project" value="UniProtKB-SubCell"/>
</dbReference>
<keyword evidence="5" id="KW-0378">Hydrolase</keyword>
<sequence>MRLVLGVLAVGVALGGCSSGTPDPPRRASPSPVSPSPVADASDGCGRRSPGTGRHAFGGRPYALTLPPYDGRTPVPLVLDLHGLNSNAFQQALYGRMASAGPQRGFAVVQPEAARGRGGWKLPGMTGGDADVAYVGRLLDHLEGTLCVDRRRVFATGFSNGAGLSAALVCGLRGRLAAVAPVAGLNLARPCAGARPTTIVAFHGTGDPVVPYGGGEPFGGDRARIPAWMRPVDGVFALPPVPAVAGQWARTFGCGPGERSTVGGEVRRVRYAGCRDGVRVELHTVAGGGHSWPGSFSIGAGAATARVDATRLALDAFAGTR</sequence>
<dbReference type="GO" id="GO:0030600">
    <property type="term" value="F:feruloyl esterase activity"/>
    <property type="evidence" value="ECO:0007669"/>
    <property type="project" value="InterPro"/>
</dbReference>
<evidence type="ECO:0000313" key="9">
    <source>
        <dbReference type="EMBL" id="MBA8950699.1"/>
    </source>
</evidence>
<evidence type="ECO:0000256" key="7">
    <source>
        <dbReference type="ARBA" id="ARBA00023326"/>
    </source>
</evidence>
<evidence type="ECO:0000256" key="2">
    <source>
        <dbReference type="ARBA" id="ARBA00022525"/>
    </source>
</evidence>
<evidence type="ECO:0000256" key="5">
    <source>
        <dbReference type="ARBA" id="ARBA00022801"/>
    </source>
</evidence>
<dbReference type="GO" id="GO:0045493">
    <property type="term" value="P:xylan catabolic process"/>
    <property type="evidence" value="ECO:0007669"/>
    <property type="project" value="UniProtKB-KW"/>
</dbReference>
<organism evidence="9 10">
    <name type="scientific">Actinomadura namibiensis</name>
    <dbReference type="NCBI Taxonomy" id="182080"/>
    <lineage>
        <taxon>Bacteria</taxon>
        <taxon>Bacillati</taxon>
        <taxon>Actinomycetota</taxon>
        <taxon>Actinomycetes</taxon>
        <taxon>Streptosporangiales</taxon>
        <taxon>Thermomonosporaceae</taxon>
        <taxon>Actinomadura</taxon>
    </lineage>
</organism>
<evidence type="ECO:0000256" key="1">
    <source>
        <dbReference type="ARBA" id="ARBA00004613"/>
    </source>
</evidence>
<accession>A0A7W3QKM8</accession>
<feature type="compositionally biased region" description="Low complexity" evidence="8">
    <location>
        <begin position="28"/>
        <end position="43"/>
    </location>
</feature>
<evidence type="ECO:0000256" key="4">
    <source>
        <dbReference type="ARBA" id="ARBA00022729"/>
    </source>
</evidence>
<dbReference type="PROSITE" id="PS51257">
    <property type="entry name" value="PROKAR_LIPOPROTEIN"/>
    <property type="match status" value="1"/>
</dbReference>
<protein>
    <submittedName>
        <fullName evidence="9">Polyhydroxybutyrate depolymerase</fullName>
    </submittedName>
</protein>
<reference evidence="9 10" key="1">
    <citation type="submission" date="2020-08" db="EMBL/GenBank/DDBJ databases">
        <title>Genomic Encyclopedia of Type Strains, Phase IV (KMG-IV): sequencing the most valuable type-strain genomes for metagenomic binning, comparative biology and taxonomic classification.</title>
        <authorList>
            <person name="Goeker M."/>
        </authorList>
    </citation>
    <scope>NUCLEOTIDE SEQUENCE [LARGE SCALE GENOMIC DNA]</scope>
    <source>
        <strain evidence="9 10">DSM 44197</strain>
    </source>
</reference>
<evidence type="ECO:0000256" key="8">
    <source>
        <dbReference type="SAM" id="MobiDB-lite"/>
    </source>
</evidence>
<dbReference type="Gene3D" id="3.40.50.1820">
    <property type="entry name" value="alpha/beta hydrolase"/>
    <property type="match status" value="1"/>
</dbReference>
<keyword evidence="7" id="KW-0624">Polysaccharide degradation</keyword>
<feature type="region of interest" description="Disordered" evidence="8">
    <location>
        <begin position="16"/>
        <end position="59"/>
    </location>
</feature>
<comment type="caution">
    <text evidence="9">The sequence shown here is derived from an EMBL/GenBank/DDBJ whole genome shotgun (WGS) entry which is preliminary data.</text>
</comment>
<keyword evidence="10" id="KW-1185">Reference proteome</keyword>
<dbReference type="PANTHER" id="PTHR38050">
    <property type="match status" value="1"/>
</dbReference>
<dbReference type="InterPro" id="IPR010126">
    <property type="entry name" value="Esterase_phb"/>
</dbReference>
<dbReference type="InterPro" id="IPR029058">
    <property type="entry name" value="AB_hydrolase_fold"/>
</dbReference>
<dbReference type="PANTHER" id="PTHR38050:SF2">
    <property type="entry name" value="FERULOYL ESTERASE C-RELATED"/>
    <property type="match status" value="1"/>
</dbReference>
<evidence type="ECO:0000256" key="3">
    <source>
        <dbReference type="ARBA" id="ARBA00022651"/>
    </source>
</evidence>
<dbReference type="SUPFAM" id="SSF53474">
    <property type="entry name" value="alpha/beta-Hydrolases"/>
    <property type="match status" value="1"/>
</dbReference>
<dbReference type="RefSeq" id="WP_182843061.1">
    <property type="nucleotide sequence ID" value="NZ_BAAALP010000022.1"/>
</dbReference>
<name>A0A7W3QKM8_ACTNM</name>
<keyword evidence="4" id="KW-0732">Signal</keyword>
<dbReference type="Pfam" id="PF10503">
    <property type="entry name" value="Esterase_PHB"/>
    <property type="match status" value="1"/>
</dbReference>
<dbReference type="InterPro" id="IPR043595">
    <property type="entry name" value="FaeB/C/D"/>
</dbReference>
<gene>
    <name evidence="9" type="ORF">HNR61_002312</name>
</gene>
<evidence type="ECO:0000256" key="6">
    <source>
        <dbReference type="ARBA" id="ARBA00023277"/>
    </source>
</evidence>
<keyword evidence="6" id="KW-0119">Carbohydrate metabolism</keyword>
<keyword evidence="2" id="KW-0964">Secreted</keyword>
<dbReference type="AlphaFoldDB" id="A0A7W3QKM8"/>
<evidence type="ECO:0000313" key="10">
    <source>
        <dbReference type="Proteomes" id="UP000572680"/>
    </source>
</evidence>
<dbReference type="Proteomes" id="UP000572680">
    <property type="component" value="Unassembled WGS sequence"/>
</dbReference>
<keyword evidence="3" id="KW-0858">Xylan degradation</keyword>